<comment type="similarity">
    <text evidence="1">Belongs to the peptidase S10 family.</text>
</comment>
<dbReference type="EMBL" id="JABSTR010000002">
    <property type="protein sequence ID" value="KAH9363901.1"/>
    <property type="molecule type" value="Genomic_DNA"/>
</dbReference>
<evidence type="ECO:0000313" key="8">
    <source>
        <dbReference type="Proteomes" id="UP000821853"/>
    </source>
</evidence>
<keyword evidence="3" id="KW-0645">Protease</keyword>
<evidence type="ECO:0000256" key="6">
    <source>
        <dbReference type="ARBA" id="ARBA00023180"/>
    </source>
</evidence>
<keyword evidence="2" id="KW-0121">Carboxypeptidase</keyword>
<gene>
    <name evidence="7" type="ORF">HPB48_011209</name>
</gene>
<keyword evidence="5" id="KW-0378">Hydrolase</keyword>
<evidence type="ECO:0000256" key="5">
    <source>
        <dbReference type="ARBA" id="ARBA00022801"/>
    </source>
</evidence>
<keyword evidence="4" id="KW-0732">Signal</keyword>
<evidence type="ECO:0000256" key="3">
    <source>
        <dbReference type="ARBA" id="ARBA00022670"/>
    </source>
</evidence>
<dbReference type="PANTHER" id="PTHR11802">
    <property type="entry name" value="SERINE PROTEASE FAMILY S10 SERINE CARBOXYPEPTIDASE"/>
    <property type="match status" value="1"/>
</dbReference>
<dbReference type="PANTHER" id="PTHR11802:SF472">
    <property type="entry name" value="SERINE CARBOXYPEPTIDASE CPVL-RELATED"/>
    <property type="match status" value="1"/>
</dbReference>
<accession>A0A9J6FLG4</accession>
<evidence type="ECO:0000256" key="4">
    <source>
        <dbReference type="ARBA" id="ARBA00022729"/>
    </source>
</evidence>
<evidence type="ECO:0000256" key="2">
    <source>
        <dbReference type="ARBA" id="ARBA00022645"/>
    </source>
</evidence>
<protein>
    <recommendedName>
        <fullName evidence="9">Serine carboxypeptidase</fullName>
    </recommendedName>
</protein>
<dbReference type="GO" id="GO:0006508">
    <property type="term" value="P:proteolysis"/>
    <property type="evidence" value="ECO:0007669"/>
    <property type="project" value="UniProtKB-KW"/>
</dbReference>
<name>A0A9J6FLG4_HAELO</name>
<dbReference type="OMA" id="HTIANDM"/>
<reference evidence="7 8" key="1">
    <citation type="journal article" date="2020" name="Cell">
        <title>Large-Scale Comparative Analyses of Tick Genomes Elucidate Their Genetic Diversity and Vector Capacities.</title>
        <authorList>
            <consortium name="Tick Genome and Microbiome Consortium (TIGMIC)"/>
            <person name="Jia N."/>
            <person name="Wang J."/>
            <person name="Shi W."/>
            <person name="Du L."/>
            <person name="Sun Y."/>
            <person name="Zhan W."/>
            <person name="Jiang J.F."/>
            <person name="Wang Q."/>
            <person name="Zhang B."/>
            <person name="Ji P."/>
            <person name="Bell-Sakyi L."/>
            <person name="Cui X.M."/>
            <person name="Yuan T.T."/>
            <person name="Jiang B.G."/>
            <person name="Yang W.F."/>
            <person name="Lam T.T."/>
            <person name="Chang Q.C."/>
            <person name="Ding S.J."/>
            <person name="Wang X.J."/>
            <person name="Zhu J.G."/>
            <person name="Ruan X.D."/>
            <person name="Zhao L."/>
            <person name="Wei J.T."/>
            <person name="Ye R.Z."/>
            <person name="Que T.C."/>
            <person name="Du C.H."/>
            <person name="Zhou Y.H."/>
            <person name="Cheng J.X."/>
            <person name="Dai P.F."/>
            <person name="Guo W.B."/>
            <person name="Han X.H."/>
            <person name="Huang E.J."/>
            <person name="Li L.F."/>
            <person name="Wei W."/>
            <person name="Gao Y.C."/>
            <person name="Liu J.Z."/>
            <person name="Shao H.Z."/>
            <person name="Wang X."/>
            <person name="Wang C.C."/>
            <person name="Yang T.C."/>
            <person name="Huo Q.B."/>
            <person name="Li W."/>
            <person name="Chen H.Y."/>
            <person name="Chen S.E."/>
            <person name="Zhou L.G."/>
            <person name="Ni X.B."/>
            <person name="Tian J.H."/>
            <person name="Sheng Y."/>
            <person name="Liu T."/>
            <person name="Pan Y.S."/>
            <person name="Xia L.Y."/>
            <person name="Li J."/>
            <person name="Zhao F."/>
            <person name="Cao W.C."/>
        </authorList>
    </citation>
    <scope>NUCLEOTIDE SEQUENCE [LARGE SCALE GENOMIC DNA]</scope>
    <source>
        <strain evidence="7">HaeL-2018</strain>
    </source>
</reference>
<dbReference type="VEuPathDB" id="VectorBase:HLOH_055889"/>
<keyword evidence="6" id="KW-0325">Glycoprotein</keyword>
<evidence type="ECO:0000256" key="1">
    <source>
        <dbReference type="ARBA" id="ARBA00009431"/>
    </source>
</evidence>
<dbReference type="AlphaFoldDB" id="A0A9J6FLG4"/>
<organism evidence="7 8">
    <name type="scientific">Haemaphysalis longicornis</name>
    <name type="common">Bush tick</name>
    <dbReference type="NCBI Taxonomy" id="44386"/>
    <lineage>
        <taxon>Eukaryota</taxon>
        <taxon>Metazoa</taxon>
        <taxon>Ecdysozoa</taxon>
        <taxon>Arthropoda</taxon>
        <taxon>Chelicerata</taxon>
        <taxon>Arachnida</taxon>
        <taxon>Acari</taxon>
        <taxon>Parasitiformes</taxon>
        <taxon>Ixodida</taxon>
        <taxon>Ixodoidea</taxon>
        <taxon>Ixodidae</taxon>
        <taxon>Haemaphysalinae</taxon>
        <taxon>Haemaphysalis</taxon>
    </lineage>
</organism>
<dbReference type="OrthoDB" id="443318at2759"/>
<comment type="caution">
    <text evidence="7">The sequence shown here is derived from an EMBL/GenBank/DDBJ whole genome shotgun (WGS) entry which is preliminary data.</text>
</comment>
<dbReference type="Proteomes" id="UP000821853">
    <property type="component" value="Chromosome 10"/>
</dbReference>
<sequence length="659" mass="75004">MNVLYVDQPIGAGYSFGQELPGTLEEASTHLMRLIRRFLRVFPEYKGRDFYVAGESYGARSAVGVAMKIITRQPWQLPLEFKGAMLGVGFLFDLVDTINSADYLFYSGLLDENSRYKFASQFEKIDSLVGQKQYQMAAFILSQTVLNMRVKGQKTIFQNLTGFEHHGSISRPETPKEPKVYFDYANSSDFKKRIHVNPSRALDGMWYDLAMKLAVSDFFVDIKTTVEIVLNQIPTLFYTAEFDAVFPAVNLERHFRNLNWEGSELYRNACQRLWYGKQKPNELLGYVKRAYKVLYATVLFGGHYISLDRAIGSGGKEEEGILLDVYSVTRRKLVLRVFEALRIDLVVGFDRTFPCVDTYMEKALLACGGGAPNPALTEARSAVGVVQRILTEDSVKRLLKFDGVMLGVGFLFPLLELINSADYLYHSGVLDENSRYKFAEQFETIAHLVQKKDFLNATKLLSVTVMNLNPGGQKSLFQKLTGFEHHASIATPERPKETKAYFDYANSEDFKKRIHVDPVRQLDKTRVNLVMQLAVQDFFVNISETLVYVLNNARVLMYVAEYDAVFPAFNIEDQFRKVEWRGAEIYRKACRRLWHRNGNSSDELRGYETVAGAVVFATVLFGGHYISLDRSAAVSELYSRFLNFPERVAKGEINTTATC</sequence>
<dbReference type="InterPro" id="IPR001563">
    <property type="entry name" value="Peptidase_S10"/>
</dbReference>
<dbReference type="Pfam" id="PF00450">
    <property type="entry name" value="Peptidase_S10"/>
    <property type="match status" value="2"/>
</dbReference>
<dbReference type="GO" id="GO:0004185">
    <property type="term" value="F:serine-type carboxypeptidase activity"/>
    <property type="evidence" value="ECO:0007669"/>
    <property type="project" value="InterPro"/>
</dbReference>
<keyword evidence="8" id="KW-1185">Reference proteome</keyword>
<dbReference type="SUPFAM" id="SSF53474">
    <property type="entry name" value="alpha/beta-Hydrolases"/>
    <property type="match status" value="2"/>
</dbReference>
<dbReference type="InterPro" id="IPR029058">
    <property type="entry name" value="AB_hydrolase_fold"/>
</dbReference>
<proteinExistence type="inferred from homology"/>
<dbReference type="Gene3D" id="3.40.50.1820">
    <property type="entry name" value="alpha/beta hydrolase"/>
    <property type="match status" value="2"/>
</dbReference>
<evidence type="ECO:0000313" key="7">
    <source>
        <dbReference type="EMBL" id="KAH9363901.1"/>
    </source>
</evidence>
<dbReference type="PRINTS" id="PR00724">
    <property type="entry name" value="CRBOXYPTASEC"/>
</dbReference>
<evidence type="ECO:0008006" key="9">
    <source>
        <dbReference type="Google" id="ProtNLM"/>
    </source>
</evidence>